<dbReference type="GO" id="GO:0043139">
    <property type="term" value="F:5'-3' DNA helicase activity"/>
    <property type="evidence" value="ECO:0007669"/>
    <property type="project" value="InterPro"/>
</dbReference>
<dbReference type="OrthoDB" id="275278at2759"/>
<feature type="domain" description="SF4 helicase" evidence="2">
    <location>
        <begin position="78"/>
        <end position="333"/>
    </location>
</feature>
<evidence type="ECO:0000256" key="1">
    <source>
        <dbReference type="SAM" id="MobiDB-lite"/>
    </source>
</evidence>
<dbReference type="PROSITE" id="PS51199">
    <property type="entry name" value="SF4_HELICASE"/>
    <property type="match status" value="1"/>
</dbReference>
<dbReference type="InterPro" id="IPR027032">
    <property type="entry name" value="Twinkle-like"/>
</dbReference>
<dbReference type="Proteomes" id="UP000240830">
    <property type="component" value="Unassembled WGS sequence"/>
</dbReference>
<name>A0A2H9TFD0_9FUNG</name>
<dbReference type="Pfam" id="PF13481">
    <property type="entry name" value="AAA_25"/>
    <property type="match status" value="1"/>
</dbReference>
<dbReference type="GO" id="GO:0006260">
    <property type="term" value="P:DNA replication"/>
    <property type="evidence" value="ECO:0007669"/>
    <property type="project" value="InterPro"/>
</dbReference>
<evidence type="ECO:0000313" key="4">
    <source>
        <dbReference type="Proteomes" id="UP000240830"/>
    </source>
</evidence>
<dbReference type="InterPro" id="IPR027417">
    <property type="entry name" value="P-loop_NTPase"/>
</dbReference>
<dbReference type="AlphaFoldDB" id="A0A2H9TFD0"/>
<dbReference type="GO" id="GO:0005524">
    <property type="term" value="F:ATP binding"/>
    <property type="evidence" value="ECO:0007669"/>
    <property type="project" value="InterPro"/>
</dbReference>
<dbReference type="Gene3D" id="3.40.50.300">
    <property type="entry name" value="P-loop containing nucleotide triphosphate hydrolases"/>
    <property type="match status" value="1"/>
</dbReference>
<feature type="region of interest" description="Disordered" evidence="1">
    <location>
        <begin position="330"/>
        <end position="350"/>
    </location>
</feature>
<dbReference type="GO" id="GO:0003697">
    <property type="term" value="F:single-stranded DNA binding"/>
    <property type="evidence" value="ECO:0007669"/>
    <property type="project" value="InterPro"/>
</dbReference>
<dbReference type="EMBL" id="MTSL01000219">
    <property type="protein sequence ID" value="PJF16484.1"/>
    <property type="molecule type" value="Genomic_DNA"/>
</dbReference>
<dbReference type="InterPro" id="IPR007694">
    <property type="entry name" value="DNA_helicase_DnaB-like_C"/>
</dbReference>
<gene>
    <name evidence="3" type="ORF">PSACC_03676</name>
</gene>
<protein>
    <recommendedName>
        <fullName evidence="2">SF4 helicase domain-containing protein</fullName>
    </recommendedName>
</protein>
<evidence type="ECO:0000259" key="2">
    <source>
        <dbReference type="PROSITE" id="PS51199"/>
    </source>
</evidence>
<keyword evidence="4" id="KW-1185">Reference proteome</keyword>
<proteinExistence type="predicted"/>
<dbReference type="SUPFAM" id="SSF52540">
    <property type="entry name" value="P-loop containing nucleoside triphosphate hydrolases"/>
    <property type="match status" value="1"/>
</dbReference>
<organism evidence="3 4">
    <name type="scientific">Paramicrosporidium saccamoebae</name>
    <dbReference type="NCBI Taxonomy" id="1246581"/>
    <lineage>
        <taxon>Eukaryota</taxon>
        <taxon>Fungi</taxon>
        <taxon>Fungi incertae sedis</taxon>
        <taxon>Cryptomycota</taxon>
        <taxon>Cryptomycota incertae sedis</taxon>
        <taxon>Paramicrosporidium</taxon>
    </lineage>
</organism>
<dbReference type="PANTHER" id="PTHR12873">
    <property type="entry name" value="T7-LIKE MITOCHONDRIAL DNA HELICASE"/>
    <property type="match status" value="1"/>
</dbReference>
<dbReference type="STRING" id="1246581.A0A2H9TFD0"/>
<comment type="caution">
    <text evidence="3">The sequence shown here is derived from an EMBL/GenBank/DDBJ whole genome shotgun (WGS) entry which is preliminary data.</text>
</comment>
<reference evidence="3 4" key="1">
    <citation type="submission" date="2016-10" db="EMBL/GenBank/DDBJ databases">
        <title>The genome of Paramicrosporidium saccamoebae is the missing link in understanding Cryptomycota and Microsporidia evolution.</title>
        <authorList>
            <person name="Quandt C.A."/>
            <person name="Beaudet D."/>
            <person name="Corsaro D."/>
            <person name="Michel R."/>
            <person name="Corradi N."/>
            <person name="James T."/>
        </authorList>
    </citation>
    <scope>NUCLEOTIDE SEQUENCE [LARGE SCALE GENOMIC DNA]</scope>
    <source>
        <strain evidence="3 4">KSL3</strain>
    </source>
</reference>
<accession>A0A2H9TFD0</accession>
<sequence length="350" mass="39643">MLRFSSVKLGSARFLKELRSLHTEALVSPINKILKDEQINIEEGQPKQSWKNYEKMSRLPYVRFNALEPIVRKEIERSQTEKKLHLSTLPRFSSLLNGLRPNELTIFTGPTGCGKTTALVQMSLDYCLQGVRVLWGSFEIRNPRLAQVMLQQLAMTPLVNEETNTFAEKEYSAASQRLGEIPMHFMNLFGSTGLDTVLDTMEMSMRIDGPKPQLIILDNLQFMLSGQGSSSLDRWELMDRAIINLRAFCSAYPVHVILVVHPRKELDDTYLGIASVAGTAKATQEADNVFILQKLPDKRYLEIKKNRFHGELGRVRIGFVPSSRMIVEQREEEEPSAAAHSSADDQGVDF</sequence>
<dbReference type="PANTHER" id="PTHR12873:SF0">
    <property type="entry name" value="TWINKLE MTDNA HELICASE"/>
    <property type="match status" value="1"/>
</dbReference>
<evidence type="ECO:0000313" key="3">
    <source>
        <dbReference type="EMBL" id="PJF16484.1"/>
    </source>
</evidence>